<dbReference type="EMBL" id="PIOD01000025">
    <property type="protein sequence ID" value="RDW15621.1"/>
    <property type="molecule type" value="Genomic_DNA"/>
</dbReference>
<evidence type="ECO:0000313" key="3">
    <source>
        <dbReference type="Proteomes" id="UP000256520"/>
    </source>
</evidence>
<reference evidence="3" key="1">
    <citation type="submission" date="2017-11" db="EMBL/GenBank/DDBJ databases">
        <authorList>
            <person name="Zhu W."/>
        </authorList>
    </citation>
    <scope>NUCLEOTIDE SEQUENCE [LARGE SCALE GENOMIC DNA]</scope>
    <source>
        <strain evidence="3">CAU 1051</strain>
    </source>
</reference>
<feature type="compositionally biased region" description="Polar residues" evidence="1">
    <location>
        <begin position="7"/>
        <end position="22"/>
    </location>
</feature>
<feature type="region of interest" description="Disordered" evidence="1">
    <location>
        <begin position="1"/>
        <end position="30"/>
    </location>
</feature>
<keyword evidence="3" id="KW-1185">Reference proteome</keyword>
<dbReference type="AlphaFoldDB" id="A0A3D8PK65"/>
<evidence type="ECO:0000256" key="1">
    <source>
        <dbReference type="SAM" id="MobiDB-lite"/>
    </source>
</evidence>
<accession>A0A3D8PK65</accession>
<gene>
    <name evidence="2" type="ORF">CWR45_17765</name>
</gene>
<evidence type="ECO:0000313" key="2">
    <source>
        <dbReference type="EMBL" id="RDW15621.1"/>
    </source>
</evidence>
<protein>
    <submittedName>
        <fullName evidence="2">Uncharacterized protein</fullName>
    </submittedName>
</protein>
<organism evidence="2 3">
    <name type="scientific">Oceanobacillus chungangensis</name>
    <dbReference type="NCBI Taxonomy" id="1229152"/>
    <lineage>
        <taxon>Bacteria</taxon>
        <taxon>Bacillati</taxon>
        <taxon>Bacillota</taxon>
        <taxon>Bacilli</taxon>
        <taxon>Bacillales</taxon>
        <taxon>Bacillaceae</taxon>
        <taxon>Oceanobacillus</taxon>
    </lineage>
</organism>
<comment type="caution">
    <text evidence="2">The sequence shown here is derived from an EMBL/GenBank/DDBJ whole genome shotgun (WGS) entry which is preliminary data.</text>
</comment>
<name>A0A3D8PK65_9BACI</name>
<dbReference type="Proteomes" id="UP000256520">
    <property type="component" value="Unassembled WGS sequence"/>
</dbReference>
<proteinExistence type="predicted"/>
<sequence>MTDMLDDNNSLKVTSMSNPNNEKTLELRSRSNSKVEWQGGKFLIKQKLVLNSNARTAYYKCR</sequence>